<evidence type="ECO:0000259" key="3">
    <source>
        <dbReference type="PROSITE" id="PS50006"/>
    </source>
</evidence>
<feature type="transmembrane region" description="Helical" evidence="2">
    <location>
        <begin position="118"/>
        <end position="138"/>
    </location>
</feature>
<name>A0A916V0I0_9BURK</name>
<comment type="caution">
    <text evidence="4">The sequence shown here is derived from an EMBL/GenBank/DDBJ whole genome shotgun (WGS) entry which is preliminary data.</text>
</comment>
<dbReference type="SUPFAM" id="SSF49879">
    <property type="entry name" value="SMAD/FHA domain"/>
    <property type="match status" value="1"/>
</dbReference>
<feature type="domain" description="FHA" evidence="3">
    <location>
        <begin position="27"/>
        <end position="77"/>
    </location>
</feature>
<reference evidence="4" key="2">
    <citation type="submission" date="2020-09" db="EMBL/GenBank/DDBJ databases">
        <authorList>
            <person name="Sun Q."/>
            <person name="Zhou Y."/>
        </authorList>
    </citation>
    <scope>NUCLEOTIDE SEQUENCE</scope>
    <source>
        <strain evidence="4">CGMCC 1.10998</strain>
    </source>
</reference>
<feature type="transmembrane region" description="Helical" evidence="2">
    <location>
        <begin position="245"/>
        <end position="265"/>
    </location>
</feature>
<sequence>MSGSYFVEVLASNDEVRHRHQVNALPIRIGRGYDNDFILDDPHTAAHHAVVEQGEDGSLHIRDLGSHNGIVHKGKRLPLISINGNTVVRLGHTNLRVRAADFQVDDELADTTIHGWEGWPPALSGLAIMAMLSALGTWLGDVSKFEAIRYLMAIAYVLSGGLIWSGVWAFANRLFGGHARFGRHLFIAGCGMAAMEVWSLFSATTAYALSLEILSRYGSHVVIAITAAMVYFHLITINPRHPRRIATTALILGLIGSGLMLMMNFQRYGQAADELYMAQILPPSLRLSQDKPVDQFINEAKNLKEKVDADRSKAVSHDDLDTDSSE</sequence>
<feature type="transmembrane region" description="Helical" evidence="2">
    <location>
        <begin position="150"/>
        <end position="171"/>
    </location>
</feature>
<proteinExistence type="predicted"/>
<dbReference type="PROSITE" id="PS50006">
    <property type="entry name" value="FHA_DOMAIN"/>
    <property type="match status" value="1"/>
</dbReference>
<dbReference type="EMBL" id="BMED01000006">
    <property type="protein sequence ID" value="GGC96373.1"/>
    <property type="molecule type" value="Genomic_DNA"/>
</dbReference>
<feature type="transmembrane region" description="Helical" evidence="2">
    <location>
        <begin position="221"/>
        <end position="239"/>
    </location>
</feature>
<dbReference type="InterPro" id="IPR000253">
    <property type="entry name" value="FHA_dom"/>
</dbReference>
<gene>
    <name evidence="4" type="ORF">GCM10011396_49710</name>
</gene>
<reference evidence="4" key="1">
    <citation type="journal article" date="2014" name="Int. J. Syst. Evol. Microbiol.">
        <title>Complete genome sequence of Corynebacterium casei LMG S-19264T (=DSM 44701T), isolated from a smear-ripened cheese.</title>
        <authorList>
            <consortium name="US DOE Joint Genome Institute (JGI-PGF)"/>
            <person name="Walter F."/>
            <person name="Albersmeier A."/>
            <person name="Kalinowski J."/>
            <person name="Ruckert C."/>
        </authorList>
    </citation>
    <scope>NUCLEOTIDE SEQUENCE</scope>
    <source>
        <strain evidence="4">CGMCC 1.10998</strain>
    </source>
</reference>
<dbReference type="Gene3D" id="2.60.200.20">
    <property type="match status" value="1"/>
</dbReference>
<feature type="compositionally biased region" description="Basic and acidic residues" evidence="1">
    <location>
        <begin position="306"/>
        <end position="319"/>
    </location>
</feature>
<keyword evidence="5" id="KW-1185">Reference proteome</keyword>
<dbReference type="InterPro" id="IPR008984">
    <property type="entry name" value="SMAD_FHA_dom_sf"/>
</dbReference>
<protein>
    <recommendedName>
        <fullName evidence="3">FHA domain-containing protein</fullName>
    </recommendedName>
</protein>
<evidence type="ECO:0000256" key="1">
    <source>
        <dbReference type="SAM" id="MobiDB-lite"/>
    </source>
</evidence>
<evidence type="ECO:0000313" key="5">
    <source>
        <dbReference type="Proteomes" id="UP000637423"/>
    </source>
</evidence>
<keyword evidence="2" id="KW-1133">Transmembrane helix</keyword>
<dbReference type="Pfam" id="PF00498">
    <property type="entry name" value="FHA"/>
    <property type="match status" value="1"/>
</dbReference>
<dbReference type="AlphaFoldDB" id="A0A916V0I0"/>
<feature type="transmembrane region" description="Helical" evidence="2">
    <location>
        <begin position="183"/>
        <end position="209"/>
    </location>
</feature>
<feature type="region of interest" description="Disordered" evidence="1">
    <location>
        <begin position="306"/>
        <end position="326"/>
    </location>
</feature>
<organism evidence="4 5">
    <name type="scientific">Undibacterium terreum</name>
    <dbReference type="NCBI Taxonomy" id="1224302"/>
    <lineage>
        <taxon>Bacteria</taxon>
        <taxon>Pseudomonadati</taxon>
        <taxon>Pseudomonadota</taxon>
        <taxon>Betaproteobacteria</taxon>
        <taxon>Burkholderiales</taxon>
        <taxon>Oxalobacteraceae</taxon>
        <taxon>Undibacterium</taxon>
    </lineage>
</organism>
<keyword evidence="2" id="KW-0472">Membrane</keyword>
<evidence type="ECO:0000313" key="4">
    <source>
        <dbReference type="EMBL" id="GGC96373.1"/>
    </source>
</evidence>
<accession>A0A916V0I0</accession>
<evidence type="ECO:0000256" key="2">
    <source>
        <dbReference type="SAM" id="Phobius"/>
    </source>
</evidence>
<keyword evidence="2" id="KW-0812">Transmembrane</keyword>
<dbReference type="CDD" id="cd00060">
    <property type="entry name" value="FHA"/>
    <property type="match status" value="1"/>
</dbReference>
<dbReference type="Proteomes" id="UP000637423">
    <property type="component" value="Unassembled WGS sequence"/>
</dbReference>